<dbReference type="PANTHER" id="PTHR34273:SF2">
    <property type="entry name" value="METHYLTHIORIBOSE KINASE"/>
    <property type="match status" value="1"/>
</dbReference>
<dbReference type="SUPFAM" id="SSF56112">
    <property type="entry name" value="Protein kinase-like (PK-like)"/>
    <property type="match status" value="1"/>
</dbReference>
<keyword evidence="8" id="KW-1185">Reference proteome</keyword>
<keyword evidence="5" id="KW-0067">ATP-binding</keyword>
<dbReference type="Proteomes" id="UP000190339">
    <property type="component" value="Unassembled WGS sequence"/>
</dbReference>
<dbReference type="EMBL" id="FUYL01000012">
    <property type="protein sequence ID" value="SKB81332.1"/>
    <property type="molecule type" value="Genomic_DNA"/>
</dbReference>
<evidence type="ECO:0000256" key="3">
    <source>
        <dbReference type="ARBA" id="ARBA00022741"/>
    </source>
</evidence>
<dbReference type="InterPro" id="IPR011009">
    <property type="entry name" value="Kinase-like_dom_sf"/>
</dbReference>
<proteinExistence type="inferred from homology"/>
<dbReference type="GO" id="GO:0005524">
    <property type="term" value="F:ATP binding"/>
    <property type="evidence" value="ECO:0007669"/>
    <property type="project" value="UniProtKB-KW"/>
</dbReference>
<comment type="similarity">
    <text evidence="1">Belongs to the methylthioribose kinase family.</text>
</comment>
<feature type="domain" description="Aminoglycoside phosphotransferase" evidence="6">
    <location>
        <begin position="194"/>
        <end position="261"/>
    </location>
</feature>
<evidence type="ECO:0000256" key="1">
    <source>
        <dbReference type="ARBA" id="ARBA00010165"/>
    </source>
</evidence>
<dbReference type="Pfam" id="PF01636">
    <property type="entry name" value="APH"/>
    <property type="match status" value="1"/>
</dbReference>
<protein>
    <submittedName>
        <fullName evidence="7">5-methylthioribose kinase</fullName>
    </submittedName>
</protein>
<evidence type="ECO:0000256" key="4">
    <source>
        <dbReference type="ARBA" id="ARBA00022777"/>
    </source>
</evidence>
<gene>
    <name evidence="7" type="ORF">SAMN05660866_03398</name>
</gene>
<dbReference type="RefSeq" id="WP_079514043.1">
    <property type="nucleotide sequence ID" value="NZ_FUYL01000012.1"/>
</dbReference>
<keyword evidence="4 7" id="KW-0418">Kinase</keyword>
<keyword evidence="2" id="KW-0808">Transferase</keyword>
<dbReference type="Gene3D" id="3.90.1200.10">
    <property type="match status" value="1"/>
</dbReference>
<reference evidence="8" key="1">
    <citation type="submission" date="2017-02" db="EMBL/GenBank/DDBJ databases">
        <authorList>
            <person name="Varghese N."/>
            <person name="Submissions S."/>
        </authorList>
    </citation>
    <scope>NUCLEOTIDE SEQUENCE [LARGE SCALE GENOMIC DNA]</scope>
    <source>
        <strain evidence="8">DSM 23546</strain>
    </source>
</reference>
<dbReference type="AlphaFoldDB" id="A0A1T5EBD7"/>
<sequence>MIQISEDSSFSSLENYLTSKSWAKENEKITKITKAGEGNMNVVLRVTTSIRSLIIKQSRPFVQKYQDIPAPIERIAVEKTFYDAISNGSIKENFPPIIGFDLESYILVMEDLGVCDDMGFIYHKRTIGDDQFEKLIEISYQIHNTATPTNFPANMKMRELNHQHIFVLPFLIDNGFSLDDIQKGLQELSMSFKENENLKKQVTLIGEKYLSKGNTLLHGDYYPGSWMTKKDHLYVIDPEFGFVGFPEFDLGVMAAHLIIATHNPSYFEKIEKTYPKTIDMKLLKKIAGIEIMRRLIGLAQLPLSRTLADKEQLLLMSKNMILS</sequence>
<dbReference type="STRING" id="561365.SAMN05660866_03398"/>
<organism evidence="7 8">
    <name type="scientific">Maribacter arcticus</name>
    <dbReference type="NCBI Taxonomy" id="561365"/>
    <lineage>
        <taxon>Bacteria</taxon>
        <taxon>Pseudomonadati</taxon>
        <taxon>Bacteroidota</taxon>
        <taxon>Flavobacteriia</taxon>
        <taxon>Flavobacteriales</taxon>
        <taxon>Flavobacteriaceae</taxon>
        <taxon>Maribacter</taxon>
    </lineage>
</organism>
<dbReference type="GO" id="GO:0016301">
    <property type="term" value="F:kinase activity"/>
    <property type="evidence" value="ECO:0007669"/>
    <property type="project" value="UniProtKB-KW"/>
</dbReference>
<evidence type="ECO:0000313" key="8">
    <source>
        <dbReference type="Proteomes" id="UP000190339"/>
    </source>
</evidence>
<evidence type="ECO:0000313" key="7">
    <source>
        <dbReference type="EMBL" id="SKB81332.1"/>
    </source>
</evidence>
<evidence type="ECO:0000256" key="5">
    <source>
        <dbReference type="ARBA" id="ARBA00022840"/>
    </source>
</evidence>
<keyword evidence="3" id="KW-0547">Nucleotide-binding</keyword>
<dbReference type="Gene3D" id="3.30.200.20">
    <property type="entry name" value="Phosphorylase Kinase, domain 1"/>
    <property type="match status" value="1"/>
</dbReference>
<dbReference type="PANTHER" id="PTHR34273">
    <property type="entry name" value="METHYLTHIORIBOSE KINASE"/>
    <property type="match status" value="1"/>
</dbReference>
<dbReference type="InterPro" id="IPR002575">
    <property type="entry name" value="Aminoglycoside_PTrfase"/>
</dbReference>
<evidence type="ECO:0000259" key="6">
    <source>
        <dbReference type="Pfam" id="PF01636"/>
    </source>
</evidence>
<name>A0A1T5EBD7_9FLAO</name>
<evidence type="ECO:0000256" key="2">
    <source>
        <dbReference type="ARBA" id="ARBA00022679"/>
    </source>
</evidence>
<accession>A0A1T5EBD7</accession>